<dbReference type="Proteomes" id="UP000033010">
    <property type="component" value="Segment"/>
</dbReference>
<dbReference type="KEGG" id="vg:24171754"/>
<name>A0A0E3HCL8_9CAUD</name>
<sequence length="69" mass="7974">MTKEQIIAKAVAVQKTHPELRLGQVIMDFCISIKEYHAVPADLDPYLADTRVPEFLDWLLEHRNEKAKV</sequence>
<dbReference type="RefSeq" id="YP_009133684.1">
    <property type="nucleotide sequence ID" value="NC_026924.1"/>
</dbReference>
<dbReference type="EMBL" id="KJ019071">
    <property type="protein sequence ID" value="AIX24468.1"/>
    <property type="molecule type" value="Genomic_DNA"/>
</dbReference>
<protein>
    <submittedName>
        <fullName evidence="1">Uncharacterized protein</fullName>
    </submittedName>
</protein>
<gene>
    <name evidence="1" type="ORF">Syn7803US105_124</name>
</gene>
<accession>A0A0E3HCL8</accession>
<reference evidence="1 2" key="1">
    <citation type="submission" date="2013-12" db="EMBL/GenBank/DDBJ databases">
        <title>Ecological redundancy of diverse viral populations within a natural community.</title>
        <authorList>
            <person name="Gregory A.C."/>
            <person name="LaButti K."/>
            <person name="Copeland A."/>
            <person name="Woyke T."/>
            <person name="Sullivan M.B."/>
        </authorList>
    </citation>
    <scope>NUCLEOTIDE SEQUENCE [LARGE SCALE GENOMIC DNA]</scope>
    <source>
        <strain evidence="1">Syn7803US105</strain>
    </source>
</reference>
<evidence type="ECO:0000313" key="1">
    <source>
        <dbReference type="EMBL" id="AIX24468.1"/>
    </source>
</evidence>
<evidence type="ECO:0000313" key="2">
    <source>
        <dbReference type="Proteomes" id="UP000033010"/>
    </source>
</evidence>
<organism evidence="1 2">
    <name type="scientific">Synechococcus phage ACG-2014g</name>
    <dbReference type="NCBI Taxonomy" id="1493512"/>
    <lineage>
        <taxon>Viruses</taxon>
        <taxon>Duplodnaviria</taxon>
        <taxon>Heunggongvirae</taxon>
        <taxon>Uroviricota</taxon>
        <taxon>Caudoviricetes</taxon>
        <taxon>Pantevenvirales</taxon>
        <taxon>Kyanoviridae</taxon>
        <taxon>Macariavirus</taxon>
        <taxon>Macariavirus tuscon14g</taxon>
    </lineage>
</organism>
<proteinExistence type="predicted"/>
<dbReference type="GeneID" id="24171754"/>
<keyword evidence="2" id="KW-1185">Reference proteome</keyword>